<dbReference type="InterPro" id="IPR013216">
    <property type="entry name" value="Methyltransf_11"/>
</dbReference>
<dbReference type="GO" id="GO:0008757">
    <property type="term" value="F:S-adenosylmethionine-dependent methyltransferase activity"/>
    <property type="evidence" value="ECO:0007669"/>
    <property type="project" value="InterPro"/>
</dbReference>
<name>A0A8J3RMV1_9ACTN</name>
<dbReference type="Proteomes" id="UP000616724">
    <property type="component" value="Unassembled WGS sequence"/>
</dbReference>
<dbReference type="Pfam" id="PF08241">
    <property type="entry name" value="Methyltransf_11"/>
    <property type="match status" value="1"/>
</dbReference>
<dbReference type="SUPFAM" id="SSF53335">
    <property type="entry name" value="S-adenosyl-L-methionine-dependent methyltransferases"/>
    <property type="match status" value="1"/>
</dbReference>
<evidence type="ECO:0000313" key="3">
    <source>
        <dbReference type="Proteomes" id="UP000616724"/>
    </source>
</evidence>
<dbReference type="PANTHER" id="PTHR43591">
    <property type="entry name" value="METHYLTRANSFERASE"/>
    <property type="match status" value="1"/>
</dbReference>
<reference evidence="2 3" key="1">
    <citation type="submission" date="2021-01" db="EMBL/GenBank/DDBJ databases">
        <title>Whole genome shotgun sequence of Planobispora longispora NBRC 13918.</title>
        <authorList>
            <person name="Komaki H."/>
            <person name="Tamura T."/>
        </authorList>
    </citation>
    <scope>NUCLEOTIDE SEQUENCE [LARGE SCALE GENOMIC DNA]</scope>
    <source>
        <strain evidence="2 3">NBRC 13918</strain>
    </source>
</reference>
<dbReference type="CDD" id="cd02440">
    <property type="entry name" value="AdoMet_MTases"/>
    <property type="match status" value="1"/>
</dbReference>
<keyword evidence="3" id="KW-1185">Reference proteome</keyword>
<accession>A0A8J3RMV1</accession>
<keyword evidence="2" id="KW-0808">Transferase</keyword>
<organism evidence="2 3">
    <name type="scientific">Planobispora longispora</name>
    <dbReference type="NCBI Taxonomy" id="28887"/>
    <lineage>
        <taxon>Bacteria</taxon>
        <taxon>Bacillati</taxon>
        <taxon>Actinomycetota</taxon>
        <taxon>Actinomycetes</taxon>
        <taxon>Streptosporangiales</taxon>
        <taxon>Streptosporangiaceae</taxon>
        <taxon>Planobispora</taxon>
    </lineage>
</organism>
<dbReference type="EMBL" id="BOOH01000040">
    <property type="protein sequence ID" value="GIH78547.1"/>
    <property type="molecule type" value="Genomic_DNA"/>
</dbReference>
<sequence>MRPLRRLRSPLSLDWFVFWKGVFTLSNTTELQELKSRQQKTWASGDYSKIAWLTVPIGDVLCEAVDLRAGAAVLDVATGTGHVALAAARRFCKVTGIDYVPALLDRAARRAEAEDLDVDFREADAENLPFADASFDYVLSSIGVMFTADHQRAANELVRVCRPGGRIGVASWTPAGFIGELLRAVSSHAPPPPAARPPTRWGEEGTMRELFGDSVSALTFVTAAATQRFPSPEHFADFFLAHYGPTLKAAERLDDAGRRAFRDDLVAIAAKSNRVTDGTLVSDWEYRIAVATRA</sequence>
<evidence type="ECO:0000259" key="1">
    <source>
        <dbReference type="Pfam" id="PF08241"/>
    </source>
</evidence>
<comment type="caution">
    <text evidence="2">The sequence shown here is derived from an EMBL/GenBank/DDBJ whole genome shotgun (WGS) entry which is preliminary data.</text>
</comment>
<feature type="domain" description="Methyltransferase type 11" evidence="1">
    <location>
        <begin position="74"/>
        <end position="167"/>
    </location>
</feature>
<proteinExistence type="predicted"/>
<dbReference type="GO" id="GO:0032259">
    <property type="term" value="P:methylation"/>
    <property type="evidence" value="ECO:0007669"/>
    <property type="project" value="UniProtKB-KW"/>
</dbReference>
<evidence type="ECO:0000313" key="2">
    <source>
        <dbReference type="EMBL" id="GIH78547.1"/>
    </source>
</evidence>
<gene>
    <name evidence="2" type="ORF">Plo01_49760</name>
</gene>
<dbReference type="InterPro" id="IPR029063">
    <property type="entry name" value="SAM-dependent_MTases_sf"/>
</dbReference>
<dbReference type="Gene3D" id="3.40.50.150">
    <property type="entry name" value="Vaccinia Virus protein VP39"/>
    <property type="match status" value="1"/>
</dbReference>
<protein>
    <submittedName>
        <fullName evidence="2">Methyltransferase</fullName>
    </submittedName>
</protein>
<keyword evidence="2" id="KW-0489">Methyltransferase</keyword>
<dbReference type="AlphaFoldDB" id="A0A8J3RMV1"/>
<dbReference type="PANTHER" id="PTHR43591:SF24">
    <property type="entry name" value="2-METHOXY-6-POLYPRENYL-1,4-BENZOQUINOL METHYLASE, MITOCHONDRIAL"/>
    <property type="match status" value="1"/>
</dbReference>